<name>A0A6A7RSI0_9PROT</name>
<feature type="region of interest" description="Disordered" evidence="10">
    <location>
        <begin position="284"/>
        <end position="338"/>
    </location>
</feature>
<dbReference type="EMBL" id="PDHS01000177">
    <property type="protein sequence ID" value="MQM30501.1"/>
    <property type="molecule type" value="Genomic_DNA"/>
</dbReference>
<dbReference type="PANTHER" id="PTHR30046:SF0">
    <property type="entry name" value="FLAGELLAR M-RING PROTEIN"/>
    <property type="match status" value="1"/>
</dbReference>
<evidence type="ECO:0000259" key="12">
    <source>
        <dbReference type="Pfam" id="PF01514"/>
    </source>
</evidence>
<evidence type="ECO:0000256" key="5">
    <source>
        <dbReference type="ARBA" id="ARBA00022692"/>
    </source>
</evidence>
<dbReference type="InterPro" id="IPR000067">
    <property type="entry name" value="FlgMring_FliF"/>
</dbReference>
<evidence type="ECO:0000259" key="13">
    <source>
        <dbReference type="Pfam" id="PF08345"/>
    </source>
</evidence>
<dbReference type="Pfam" id="PF01514">
    <property type="entry name" value="YscJ_FliF"/>
    <property type="match status" value="1"/>
</dbReference>
<dbReference type="Gene3D" id="3.30.300.30">
    <property type="match status" value="1"/>
</dbReference>
<reference evidence="14 15" key="1">
    <citation type="submission" date="2017-09" db="EMBL/GenBank/DDBJ databases">
        <title>Metagenomic Analysis Reveals Denitrifying Candidatus Accumulibacter and Flanking Population as a Source of N2O.</title>
        <authorList>
            <person name="Gao H."/>
            <person name="Mao Y."/>
            <person name="Zhao X."/>
            <person name="Liu W.-T."/>
            <person name="Zhang T."/>
            <person name="Wells G."/>
        </authorList>
    </citation>
    <scope>NUCLEOTIDE SEQUENCE [LARGE SCALE GENOMIC DNA]</scope>
    <source>
        <strain evidence="14">CANDO_2_IC</strain>
    </source>
</reference>
<keyword evidence="5 11" id="KW-0812">Transmembrane</keyword>
<dbReference type="PANTHER" id="PTHR30046">
    <property type="entry name" value="FLAGELLAR M-RING PROTEIN"/>
    <property type="match status" value="1"/>
</dbReference>
<sequence length="582" mass="61621">MAAAGTETTEIAGAGKPLDRAREALARLTDKQKVVLMVSIAAVFALLVVASTWLRQNEFRVLFSNISERDGGAIIAALEQMNIPYEFSNTGSAILVPESRVHDVRLRLASQGLPRGGAVGFELMEGQKFGISQFAEQVNYQRGLEGELSRTIQSIAAVRAARVHLAIPKPSVFMREDQKPSASVLLSLYPGRALDPTQVAGIQNLIAASVPQLLPASVTLLDQSGALLSRKKNALLEAGLDPTQASYIHQVEASIIKRVEDILAPIVGPDNARVQIAADIDFSQSEQTAETHRPNSTPPDISIRSQQTSESASTTPTAQGVPGALSNQPPVPATAPLTQPAVAGAGAAAAGQPPVPGQINAAGVQALIGSVGQPLNTSKNATINYEVDKTIRHVKNAVGTIRRLSGAVVVNQRQQIDKDGKSVSKPMSDAEIKQISDLVKEAMGFNKDRGDTISVANAPFTAIEKEDQLPLWRDPEMLSLIKELLKYGALAGIVAYLLLGVVRPLLKTILQPEATSEGGVGGNIDLLAGEDGEEGEEGEGEEKLPTAAMLLEQQLARARALAQQDPRAVANIIREWTGANAS</sequence>
<keyword evidence="6 11" id="KW-1133">Transmembrane helix</keyword>
<comment type="caution">
    <text evidence="14">The sequence shown here is derived from an EMBL/GenBank/DDBJ whole genome shotgun (WGS) entry which is preliminary data.</text>
</comment>
<dbReference type="GO" id="GO:0003774">
    <property type="term" value="F:cytoskeletal motor activity"/>
    <property type="evidence" value="ECO:0007669"/>
    <property type="project" value="InterPro"/>
</dbReference>
<comment type="function">
    <text evidence="9">The M ring may be actively involved in energy transduction.</text>
</comment>
<evidence type="ECO:0000256" key="9">
    <source>
        <dbReference type="PIRNR" id="PIRNR004862"/>
    </source>
</evidence>
<dbReference type="PRINTS" id="PR01009">
    <property type="entry name" value="FLGMRINGFLIF"/>
</dbReference>
<evidence type="ECO:0000256" key="11">
    <source>
        <dbReference type="SAM" id="Phobius"/>
    </source>
</evidence>
<evidence type="ECO:0000256" key="2">
    <source>
        <dbReference type="ARBA" id="ARBA00004651"/>
    </source>
</evidence>
<organism evidence="14 15">
    <name type="scientific">Candidatus Accumulibacter phosphatis</name>
    <dbReference type="NCBI Taxonomy" id="327160"/>
    <lineage>
        <taxon>Bacteria</taxon>
        <taxon>Pseudomonadati</taxon>
        <taxon>Pseudomonadota</taxon>
        <taxon>Betaproteobacteria</taxon>
        <taxon>Candidatus Accumulibacter</taxon>
    </lineage>
</organism>
<evidence type="ECO:0000256" key="6">
    <source>
        <dbReference type="ARBA" id="ARBA00022989"/>
    </source>
</evidence>
<dbReference type="Pfam" id="PF08345">
    <property type="entry name" value="YscJ_FliF_C"/>
    <property type="match status" value="1"/>
</dbReference>
<keyword evidence="14" id="KW-0282">Flagellum</keyword>
<feature type="domain" description="Flagellar M-ring C-terminal" evidence="13">
    <location>
        <begin position="263"/>
        <end position="460"/>
    </location>
</feature>
<evidence type="ECO:0000256" key="7">
    <source>
        <dbReference type="ARBA" id="ARBA00023136"/>
    </source>
</evidence>
<gene>
    <name evidence="14" type="ORF">CRU78_08160</name>
</gene>
<feature type="domain" description="Flagellar M-ring N-terminal" evidence="12">
    <location>
        <begin position="55"/>
        <end position="229"/>
    </location>
</feature>
<dbReference type="PIRSF" id="PIRSF004862">
    <property type="entry name" value="FliF"/>
    <property type="match status" value="1"/>
</dbReference>
<evidence type="ECO:0000256" key="3">
    <source>
        <dbReference type="ARBA" id="ARBA00007971"/>
    </source>
</evidence>
<keyword evidence="7 11" id="KW-0472">Membrane</keyword>
<dbReference type="Proteomes" id="UP000342300">
    <property type="component" value="Unassembled WGS sequence"/>
</dbReference>
<dbReference type="GO" id="GO:0009431">
    <property type="term" value="C:bacterial-type flagellum basal body, MS ring"/>
    <property type="evidence" value="ECO:0007669"/>
    <property type="project" value="InterPro"/>
</dbReference>
<proteinExistence type="inferred from homology"/>
<dbReference type="NCBIfam" id="TIGR00206">
    <property type="entry name" value="fliF"/>
    <property type="match status" value="1"/>
</dbReference>
<evidence type="ECO:0000256" key="8">
    <source>
        <dbReference type="ARBA" id="ARBA00023143"/>
    </source>
</evidence>
<dbReference type="AlphaFoldDB" id="A0A6A7RSI0"/>
<keyword evidence="14" id="KW-0966">Cell projection</keyword>
<dbReference type="InterPro" id="IPR013556">
    <property type="entry name" value="Flag_M-ring_C"/>
</dbReference>
<keyword evidence="14" id="KW-0969">Cilium</keyword>
<keyword evidence="4" id="KW-1003">Cell membrane</keyword>
<feature type="compositionally biased region" description="Polar residues" evidence="10">
    <location>
        <begin position="284"/>
        <end position="318"/>
    </location>
</feature>
<feature type="transmembrane region" description="Helical" evidence="11">
    <location>
        <begin position="34"/>
        <end position="54"/>
    </location>
</feature>
<protein>
    <recommendedName>
        <fullName evidence="9">Flagellar M-ring protein</fullName>
    </recommendedName>
</protein>
<keyword evidence="8 9" id="KW-0975">Bacterial flagellum</keyword>
<dbReference type="InterPro" id="IPR006182">
    <property type="entry name" value="FliF_N_dom"/>
</dbReference>
<dbReference type="GO" id="GO:0005886">
    <property type="term" value="C:plasma membrane"/>
    <property type="evidence" value="ECO:0007669"/>
    <property type="project" value="UniProtKB-SubCell"/>
</dbReference>
<evidence type="ECO:0000256" key="10">
    <source>
        <dbReference type="SAM" id="MobiDB-lite"/>
    </source>
</evidence>
<evidence type="ECO:0000256" key="4">
    <source>
        <dbReference type="ARBA" id="ARBA00022475"/>
    </source>
</evidence>
<dbReference type="InterPro" id="IPR043427">
    <property type="entry name" value="YscJ/FliF"/>
</dbReference>
<evidence type="ECO:0000313" key="14">
    <source>
        <dbReference type="EMBL" id="MQM30501.1"/>
    </source>
</evidence>
<dbReference type="GO" id="GO:0071973">
    <property type="term" value="P:bacterial-type flagellum-dependent cell motility"/>
    <property type="evidence" value="ECO:0007669"/>
    <property type="project" value="InterPro"/>
</dbReference>
<comment type="similarity">
    <text evidence="3 9">Belongs to the FliF family.</text>
</comment>
<evidence type="ECO:0000313" key="15">
    <source>
        <dbReference type="Proteomes" id="UP000342300"/>
    </source>
</evidence>
<evidence type="ECO:0000256" key="1">
    <source>
        <dbReference type="ARBA" id="ARBA00004117"/>
    </source>
</evidence>
<comment type="subcellular location">
    <subcellularLocation>
        <location evidence="1 9">Bacterial flagellum basal body</location>
    </subcellularLocation>
    <subcellularLocation>
        <location evidence="2">Cell membrane</location>
        <topology evidence="2">Multi-pass membrane protein</topology>
    </subcellularLocation>
</comment>
<dbReference type="InterPro" id="IPR045851">
    <property type="entry name" value="AMP-bd_C_sf"/>
</dbReference>
<accession>A0A6A7RSI0</accession>